<dbReference type="AlphaFoldDB" id="X0UCX0"/>
<comment type="caution">
    <text evidence="1">The sequence shown here is derived from an EMBL/GenBank/DDBJ whole genome shotgun (WGS) entry which is preliminary data.</text>
</comment>
<gene>
    <name evidence="1" type="ORF">S01H1_30369</name>
</gene>
<protein>
    <submittedName>
        <fullName evidence="1">Uncharacterized protein</fullName>
    </submittedName>
</protein>
<evidence type="ECO:0000313" key="1">
    <source>
        <dbReference type="EMBL" id="GAF97161.1"/>
    </source>
</evidence>
<reference evidence="1" key="1">
    <citation type="journal article" date="2014" name="Front. Microbiol.">
        <title>High frequency of phylogenetically diverse reductive dehalogenase-homologous genes in deep subseafloor sedimentary metagenomes.</title>
        <authorList>
            <person name="Kawai M."/>
            <person name="Futagami T."/>
            <person name="Toyoda A."/>
            <person name="Takaki Y."/>
            <person name="Nishi S."/>
            <person name="Hori S."/>
            <person name="Arai W."/>
            <person name="Tsubouchi T."/>
            <person name="Morono Y."/>
            <person name="Uchiyama I."/>
            <person name="Ito T."/>
            <person name="Fujiyama A."/>
            <person name="Inagaki F."/>
            <person name="Takami H."/>
        </authorList>
    </citation>
    <scope>NUCLEOTIDE SEQUENCE</scope>
    <source>
        <strain evidence="1">Expedition CK06-06</strain>
    </source>
</reference>
<name>X0UCX0_9ZZZZ</name>
<feature type="non-terminal residue" evidence="1">
    <location>
        <position position="1"/>
    </location>
</feature>
<proteinExistence type="predicted"/>
<dbReference type="EMBL" id="BARS01018685">
    <property type="protein sequence ID" value="GAF97161.1"/>
    <property type="molecule type" value="Genomic_DNA"/>
</dbReference>
<accession>X0UCX0</accession>
<organism evidence="1">
    <name type="scientific">marine sediment metagenome</name>
    <dbReference type="NCBI Taxonomy" id="412755"/>
    <lineage>
        <taxon>unclassified sequences</taxon>
        <taxon>metagenomes</taxon>
        <taxon>ecological metagenomes</taxon>
    </lineage>
</organism>
<sequence length="70" mass="7717">QLHNPAALIARGASIRGSYIETEKLAYRVHSQEDNPALLVSGHPKSALTFHSHSAALYEPEYHQDQAQPP</sequence>